<dbReference type="Proteomes" id="UP001642483">
    <property type="component" value="Unassembled WGS sequence"/>
</dbReference>
<evidence type="ECO:0008006" key="6">
    <source>
        <dbReference type="Google" id="ProtNLM"/>
    </source>
</evidence>
<accession>A0ABP0H331</accession>
<evidence type="ECO:0000259" key="3">
    <source>
        <dbReference type="PROSITE" id="PS51390"/>
    </source>
</evidence>
<proteinExistence type="predicted"/>
<dbReference type="InterPro" id="IPR013783">
    <property type="entry name" value="Ig-like_fold"/>
</dbReference>
<dbReference type="PANTHER" id="PTHR14131:SF5">
    <property type="entry name" value="ANOSMIN-1"/>
    <property type="match status" value="1"/>
</dbReference>
<dbReference type="InterPro" id="IPR036645">
    <property type="entry name" value="Elafin-like_sf"/>
</dbReference>
<dbReference type="PANTHER" id="PTHR14131">
    <property type="entry name" value="ANOSMIN"/>
    <property type="match status" value="1"/>
</dbReference>
<evidence type="ECO:0000256" key="1">
    <source>
        <dbReference type="SAM" id="SignalP"/>
    </source>
</evidence>
<evidence type="ECO:0000259" key="2">
    <source>
        <dbReference type="PROSITE" id="PS50853"/>
    </source>
</evidence>
<reference evidence="4 5" key="1">
    <citation type="submission" date="2024-02" db="EMBL/GenBank/DDBJ databases">
        <authorList>
            <person name="Daric V."/>
            <person name="Darras S."/>
        </authorList>
    </citation>
    <scope>NUCLEOTIDE SEQUENCE [LARGE SCALE GENOMIC DNA]</scope>
</reference>
<dbReference type="SMART" id="SM00060">
    <property type="entry name" value="FN3"/>
    <property type="match status" value="4"/>
</dbReference>
<comment type="caution">
    <text evidence="4">The sequence shown here is derived from an EMBL/GenBank/DDBJ whole genome shotgun (WGS) entry which is preliminary data.</text>
</comment>
<gene>
    <name evidence="4" type="ORF">CVLEPA_LOCUS31831</name>
</gene>
<protein>
    <recommendedName>
        <fullName evidence="6">Anosmin-1</fullName>
    </recommendedName>
</protein>
<sequence>MFFLFLLVNVRLWKEAQFMKSSDHVIMQGTRCISRCLQNHVQSAKHTSLSYNVTVNAFDSCIGYEKCLECMKPCTEQFSSLEHCLQFCGENLNCMYSCAFFNDMSGSKMGFCPAPFTFSMRYSKNAKTLSKKLEETTKNLNCQTECQTDFCCPTNYKCCTTGCSETCRPPLIRKTWLPPLLDARGIHLAEQDHGKSVLLSWTPTSITPISGWVMYIVQEKYQLSEGVPTKFRTKWSITAQTPDTRITLIHLRRGYWYQFRIAAVNVNGTKGFTVAKQPFRLKAEPRRPPKPVALQQVSLRITRGAKYNAQLKWKMLKASDLPVKGFHVTWAQQSHKSHKVRHTNRRSFVKASSKLNQNGETYWIAWVHKLHYYLKYNVSISAASGWKNIMLYSQEEHIIVKYPLTTPTHRPTKLAVNLPFRFVNDSVDAKLTWNFNFTEAPEKYVKFLVEWRIHSCLEKPALEITTKRELSSNAKFDLRQLFPACQYMVSIQALYGSFRNQWSQRTQLIFSTPPCGVENKDLVVGSCEMDDPAAGSLPTKLTQTHVLTTSNGVKASFYWKPPKLRQHAVGYFLYTTNNLDLGIRWIAIKSKSYPNWTFGNLLPARIYVLHLIAVFKSGRTGREVSTRFRTPQKYDQEN</sequence>
<dbReference type="InterPro" id="IPR042447">
    <property type="entry name" value="Anosmin-1"/>
</dbReference>
<dbReference type="EMBL" id="CAWYQH010000174">
    <property type="protein sequence ID" value="CAK8698394.1"/>
    <property type="molecule type" value="Genomic_DNA"/>
</dbReference>
<feature type="signal peptide" evidence="1">
    <location>
        <begin position="1"/>
        <end position="18"/>
    </location>
</feature>
<name>A0ABP0H331_CLALP</name>
<dbReference type="InterPro" id="IPR003961">
    <property type="entry name" value="FN3_dom"/>
</dbReference>
<organism evidence="4 5">
    <name type="scientific">Clavelina lepadiformis</name>
    <name type="common">Light-bulb sea squirt</name>
    <name type="synonym">Ascidia lepadiformis</name>
    <dbReference type="NCBI Taxonomy" id="159417"/>
    <lineage>
        <taxon>Eukaryota</taxon>
        <taxon>Metazoa</taxon>
        <taxon>Chordata</taxon>
        <taxon>Tunicata</taxon>
        <taxon>Ascidiacea</taxon>
        <taxon>Aplousobranchia</taxon>
        <taxon>Clavelinidae</taxon>
        <taxon>Clavelina</taxon>
    </lineage>
</organism>
<dbReference type="PROSITE" id="PS50853">
    <property type="entry name" value="FN3"/>
    <property type="match status" value="2"/>
</dbReference>
<dbReference type="Pfam" id="PF00095">
    <property type="entry name" value="WAP"/>
    <property type="match status" value="1"/>
</dbReference>
<keyword evidence="5" id="KW-1185">Reference proteome</keyword>
<dbReference type="PROSITE" id="PS51390">
    <property type="entry name" value="WAP"/>
    <property type="match status" value="1"/>
</dbReference>
<evidence type="ECO:0000313" key="4">
    <source>
        <dbReference type="EMBL" id="CAK8698394.1"/>
    </source>
</evidence>
<feature type="domain" description="Fibronectin type-III" evidence="2">
    <location>
        <begin position="410"/>
        <end position="515"/>
    </location>
</feature>
<keyword evidence="1" id="KW-0732">Signal</keyword>
<dbReference type="Gene3D" id="4.10.75.10">
    <property type="entry name" value="Elafin-like"/>
    <property type="match status" value="1"/>
</dbReference>
<feature type="domain" description="Fibronectin type-III" evidence="2">
    <location>
        <begin position="182"/>
        <end position="284"/>
    </location>
</feature>
<dbReference type="Gene3D" id="2.60.40.10">
    <property type="entry name" value="Immunoglobulins"/>
    <property type="match status" value="1"/>
</dbReference>
<feature type="domain" description="WAP" evidence="3">
    <location>
        <begin position="105"/>
        <end position="171"/>
    </location>
</feature>
<dbReference type="InterPro" id="IPR036116">
    <property type="entry name" value="FN3_sf"/>
</dbReference>
<feature type="chain" id="PRO_5046928725" description="Anosmin-1" evidence="1">
    <location>
        <begin position="19"/>
        <end position="638"/>
    </location>
</feature>
<dbReference type="Pfam" id="PF00041">
    <property type="entry name" value="fn3"/>
    <property type="match status" value="1"/>
</dbReference>
<dbReference type="InterPro" id="IPR008197">
    <property type="entry name" value="WAP_dom"/>
</dbReference>
<dbReference type="CDD" id="cd00063">
    <property type="entry name" value="FN3"/>
    <property type="match status" value="1"/>
</dbReference>
<evidence type="ECO:0000313" key="5">
    <source>
        <dbReference type="Proteomes" id="UP001642483"/>
    </source>
</evidence>
<dbReference type="SUPFAM" id="SSF49265">
    <property type="entry name" value="Fibronectin type III"/>
    <property type="match status" value="2"/>
</dbReference>